<dbReference type="Pfam" id="PF02538">
    <property type="entry name" value="Hydantoinase_B"/>
    <property type="match status" value="1"/>
</dbReference>
<dbReference type="InterPro" id="IPR045079">
    <property type="entry name" value="Oxoprolinase-like"/>
</dbReference>
<evidence type="ECO:0000256" key="1">
    <source>
        <dbReference type="SAM" id="MobiDB-lite"/>
    </source>
</evidence>
<dbReference type="OrthoDB" id="102473at2"/>
<proteinExistence type="predicted"/>
<organism evidence="3 4">
    <name type="scientific">Humibacillus xanthopallidus</name>
    <dbReference type="NCBI Taxonomy" id="412689"/>
    <lineage>
        <taxon>Bacteria</taxon>
        <taxon>Bacillati</taxon>
        <taxon>Actinomycetota</taxon>
        <taxon>Actinomycetes</taxon>
        <taxon>Micrococcales</taxon>
        <taxon>Intrasporangiaceae</taxon>
        <taxon>Humibacillus</taxon>
    </lineage>
</organism>
<dbReference type="InterPro" id="IPR003692">
    <property type="entry name" value="Hydantoinase_B"/>
</dbReference>
<dbReference type="GO" id="GO:0006749">
    <property type="term" value="P:glutathione metabolic process"/>
    <property type="evidence" value="ECO:0007669"/>
    <property type="project" value="TreeGrafter"/>
</dbReference>
<comment type="caution">
    <text evidence="3">The sequence shown here is derived from an EMBL/GenBank/DDBJ whole genome shotgun (WGS) entry which is preliminary data.</text>
</comment>
<feature type="region of interest" description="Disordered" evidence="1">
    <location>
        <begin position="16"/>
        <end position="43"/>
    </location>
</feature>
<dbReference type="RefSeq" id="WP_141841755.1">
    <property type="nucleotide sequence ID" value="NZ_VFPM01000001.1"/>
</dbReference>
<protein>
    <submittedName>
        <fullName evidence="3">N-methylhydantoinase B</fullName>
    </submittedName>
</protein>
<dbReference type="GO" id="GO:0005829">
    <property type="term" value="C:cytosol"/>
    <property type="evidence" value="ECO:0007669"/>
    <property type="project" value="TreeGrafter"/>
</dbReference>
<dbReference type="EMBL" id="VFPM01000001">
    <property type="protein sequence ID" value="TQM64043.1"/>
    <property type="molecule type" value="Genomic_DNA"/>
</dbReference>
<evidence type="ECO:0000313" key="4">
    <source>
        <dbReference type="Proteomes" id="UP000316747"/>
    </source>
</evidence>
<evidence type="ECO:0000313" key="3">
    <source>
        <dbReference type="EMBL" id="TQM64043.1"/>
    </source>
</evidence>
<dbReference type="PANTHER" id="PTHR11365:SF23">
    <property type="entry name" value="HYPOTHETICAL 5-OXOPROLINASE (EUROFUNG)-RELATED"/>
    <property type="match status" value="1"/>
</dbReference>
<dbReference type="PANTHER" id="PTHR11365">
    <property type="entry name" value="5-OXOPROLINASE RELATED"/>
    <property type="match status" value="1"/>
</dbReference>
<feature type="domain" description="Hydantoinase B/oxoprolinase" evidence="2">
    <location>
        <begin position="64"/>
        <end position="603"/>
    </location>
</feature>
<gene>
    <name evidence="3" type="ORF">FBY41_0402</name>
</gene>
<name>A0A543I0D2_9MICO</name>
<accession>A0A543I0D2</accession>
<dbReference type="AlphaFoldDB" id="A0A543I0D2"/>
<reference evidence="3 4" key="1">
    <citation type="submission" date="2019-06" db="EMBL/GenBank/DDBJ databases">
        <title>Genome sequencing of plant associated microbes to promote plant fitness in Sorghum bicolor and Oryza sativa.</title>
        <authorList>
            <person name="Coleman-Derr D."/>
        </authorList>
    </citation>
    <scope>NUCLEOTIDE SEQUENCE [LARGE SCALE GENOMIC DNA]</scope>
    <source>
        <strain evidence="3 4">KV-663</strain>
    </source>
</reference>
<dbReference type="GO" id="GO:0017168">
    <property type="term" value="F:5-oxoprolinase (ATP-hydrolyzing) activity"/>
    <property type="evidence" value="ECO:0007669"/>
    <property type="project" value="TreeGrafter"/>
</dbReference>
<dbReference type="Proteomes" id="UP000316747">
    <property type="component" value="Unassembled WGS sequence"/>
</dbReference>
<evidence type="ECO:0000259" key="2">
    <source>
        <dbReference type="Pfam" id="PF02538"/>
    </source>
</evidence>
<sequence>MCFSCQTAAVRLAPADRAGHGGTSPASRPDGIPAGRDDAPVNPAGLPTAYEHGNRLTPEGTTVDPILVEIVEGTLASVEMEVETAIARTSRSPMIRDAHDFRAGIHDRQLRKLTGRSYSALVHPVVRDFPLAEMEEGDVYFHNDVYESEGGIGHLPDLCVTVPVFADGEVVAFVQAFGHHDDIGGGVPGSMPSHARSVFEEGLSVPPIKLWDKGVPNEAALRIMTRNSRMPDSLAADLDAECSACLMGARRLAELFERYGRDTIEAAFDTILDRTTETYRREILSKIPDGTYVWEDYAEHDGVDEPRLHTQRITLTKQSTGGPGRSDQYPEGGPKLVIDFTGTAPQAKGPINHCGDYVGGNFLKKWLAPILRNLADTPERMAELDVNEGIVPLIEMRFPEKGTLLTPIYPAPTNARTFVILRLLGVLAGVVAKAVDGRMPADQETIRYTGVYGKDRDGNDYLMREVLGGGSGGRYYADGEDTIHVVPDSRNLPTEFTESRFPFIVERLGLAVDSGGAGLHRGGLGYEKHLRMLQDARFMSIADRSILACWGVKGGKAGASFEVTIDLGGPDERVVDALADAEPVRAGQVIRIRTTGGGGWGDPLDRPLADVERDLRWGKVSFAGARRDYGVVATGTIDEPVIDAEASEQLRAQLRSERFGEQPFFDRGPGYAALAEGRTTAEVDWL</sequence>
<keyword evidence="4" id="KW-1185">Reference proteome</keyword>